<sequence length="184" mass="22049">MNRRNIRVSYRKIEKYFEHTIHSGGVIRIPVEGGLPAREVVDICMNHDDEPIPLLWLTRDIHLTGIKLPVTNYIQYSKVLVSEKTDFEERTITICAERRQAFTLDNKWYCDLIKDFHNHEYDLKEPSTDFRGDLYIFQTVSKGLYYDLVSIEKEDVQEIVQKCRDELQQAWKRERSSDWWDYLD</sequence>
<accession>A0A6A6TWW2</accession>
<evidence type="ECO:0000313" key="2">
    <source>
        <dbReference type="Proteomes" id="UP000799302"/>
    </source>
</evidence>
<dbReference type="Proteomes" id="UP000799302">
    <property type="component" value="Unassembled WGS sequence"/>
</dbReference>
<protein>
    <submittedName>
        <fullName evidence="1">Uncharacterized protein</fullName>
    </submittedName>
</protein>
<name>A0A6A6TWW2_9PEZI</name>
<organism evidence="1 2">
    <name type="scientific">Microthyrium microscopicum</name>
    <dbReference type="NCBI Taxonomy" id="703497"/>
    <lineage>
        <taxon>Eukaryota</taxon>
        <taxon>Fungi</taxon>
        <taxon>Dikarya</taxon>
        <taxon>Ascomycota</taxon>
        <taxon>Pezizomycotina</taxon>
        <taxon>Dothideomycetes</taxon>
        <taxon>Dothideomycetes incertae sedis</taxon>
        <taxon>Microthyriales</taxon>
        <taxon>Microthyriaceae</taxon>
        <taxon>Microthyrium</taxon>
    </lineage>
</organism>
<gene>
    <name evidence="1" type="ORF">BT63DRAFT_112578</name>
</gene>
<reference evidence="1" key="1">
    <citation type="journal article" date="2020" name="Stud. Mycol.">
        <title>101 Dothideomycetes genomes: a test case for predicting lifestyles and emergence of pathogens.</title>
        <authorList>
            <person name="Haridas S."/>
            <person name="Albert R."/>
            <person name="Binder M."/>
            <person name="Bloem J."/>
            <person name="Labutti K."/>
            <person name="Salamov A."/>
            <person name="Andreopoulos B."/>
            <person name="Baker S."/>
            <person name="Barry K."/>
            <person name="Bills G."/>
            <person name="Bluhm B."/>
            <person name="Cannon C."/>
            <person name="Castanera R."/>
            <person name="Culley D."/>
            <person name="Daum C."/>
            <person name="Ezra D."/>
            <person name="Gonzalez J."/>
            <person name="Henrissat B."/>
            <person name="Kuo A."/>
            <person name="Liang C."/>
            <person name="Lipzen A."/>
            <person name="Lutzoni F."/>
            <person name="Magnuson J."/>
            <person name="Mondo S."/>
            <person name="Nolan M."/>
            <person name="Ohm R."/>
            <person name="Pangilinan J."/>
            <person name="Park H.-J."/>
            <person name="Ramirez L."/>
            <person name="Alfaro M."/>
            <person name="Sun H."/>
            <person name="Tritt A."/>
            <person name="Yoshinaga Y."/>
            <person name="Zwiers L.-H."/>
            <person name="Turgeon B."/>
            <person name="Goodwin S."/>
            <person name="Spatafora J."/>
            <person name="Crous P."/>
            <person name="Grigoriev I."/>
        </authorList>
    </citation>
    <scope>NUCLEOTIDE SEQUENCE</scope>
    <source>
        <strain evidence="1">CBS 115976</strain>
    </source>
</reference>
<proteinExistence type="predicted"/>
<keyword evidence="2" id="KW-1185">Reference proteome</keyword>
<dbReference type="AlphaFoldDB" id="A0A6A6TWW2"/>
<evidence type="ECO:0000313" key="1">
    <source>
        <dbReference type="EMBL" id="KAF2663821.1"/>
    </source>
</evidence>
<dbReference type="EMBL" id="MU004244">
    <property type="protein sequence ID" value="KAF2663821.1"/>
    <property type="molecule type" value="Genomic_DNA"/>
</dbReference>